<feature type="transmembrane region" description="Helical" evidence="1">
    <location>
        <begin position="120"/>
        <end position="139"/>
    </location>
</feature>
<proteinExistence type="predicted"/>
<keyword evidence="1" id="KW-0812">Transmembrane</keyword>
<evidence type="ECO:0000259" key="2">
    <source>
        <dbReference type="Pfam" id="PF12158"/>
    </source>
</evidence>
<organism evidence="3 4">
    <name type="scientific">Candidatus Geothrix odensensis</name>
    <dbReference type="NCBI Taxonomy" id="2954440"/>
    <lineage>
        <taxon>Bacteria</taxon>
        <taxon>Pseudomonadati</taxon>
        <taxon>Acidobacteriota</taxon>
        <taxon>Holophagae</taxon>
        <taxon>Holophagales</taxon>
        <taxon>Holophagaceae</taxon>
        <taxon>Geothrix</taxon>
    </lineage>
</organism>
<evidence type="ECO:0000313" key="4">
    <source>
        <dbReference type="Proteomes" id="UP000709959"/>
    </source>
</evidence>
<keyword evidence="1" id="KW-1133">Transmembrane helix</keyword>
<dbReference type="Proteomes" id="UP000709959">
    <property type="component" value="Unassembled WGS sequence"/>
</dbReference>
<evidence type="ECO:0000313" key="3">
    <source>
        <dbReference type="EMBL" id="MBK8572462.1"/>
    </source>
</evidence>
<dbReference type="EMBL" id="JADKCH010000005">
    <property type="protein sequence ID" value="MBK8572462.1"/>
    <property type="molecule type" value="Genomic_DNA"/>
</dbReference>
<dbReference type="InterPro" id="IPR021994">
    <property type="entry name" value="DUF3592"/>
</dbReference>
<reference evidence="3 4" key="1">
    <citation type="submission" date="2020-10" db="EMBL/GenBank/DDBJ databases">
        <title>Connecting structure to function with the recovery of over 1000 high-quality activated sludge metagenome-assembled genomes encoding full-length rRNA genes using long-read sequencing.</title>
        <authorList>
            <person name="Singleton C.M."/>
            <person name="Petriglieri F."/>
            <person name="Kristensen J.M."/>
            <person name="Kirkegaard R.H."/>
            <person name="Michaelsen T.Y."/>
            <person name="Andersen M.H."/>
            <person name="Karst S.M."/>
            <person name="Dueholm M.S."/>
            <person name="Nielsen P.H."/>
            <person name="Albertsen M."/>
        </authorList>
    </citation>
    <scope>NUCLEOTIDE SEQUENCE [LARGE SCALE GENOMIC DNA]</scope>
    <source>
        <strain evidence="3">OdNE_18-Q3-R46-58_MAXAC.008</strain>
    </source>
</reference>
<protein>
    <submittedName>
        <fullName evidence="3">DUF3592 domain-containing protein</fullName>
    </submittedName>
</protein>
<evidence type="ECO:0000256" key="1">
    <source>
        <dbReference type="SAM" id="Phobius"/>
    </source>
</evidence>
<accession>A0A936F3I0</accession>
<feature type="domain" description="DUF3592" evidence="2">
    <location>
        <begin position="36"/>
        <end position="114"/>
    </location>
</feature>
<dbReference type="Pfam" id="PF12158">
    <property type="entry name" value="DUF3592"/>
    <property type="match status" value="1"/>
</dbReference>
<comment type="caution">
    <text evidence="3">The sequence shown here is derived from an EMBL/GenBank/DDBJ whole genome shotgun (WGS) entry which is preliminary data.</text>
</comment>
<gene>
    <name evidence="3" type="ORF">IPN91_07370</name>
</gene>
<sequence length="140" mass="15795">MLLLFAAFSLLTGAALLALSLWLRSRSQQCLQWPSVTGHVIESRVDDTHLDMMKPVLRYRYEVGPQSYIGFRVSFSGYVASRSAMEKLIKPYSQGSAVTVYYDPQNPSSAVLNNTQTSDWLYWLAFGLGFLVLAAYLTWL</sequence>
<name>A0A936F3I0_9BACT</name>
<dbReference type="AlphaFoldDB" id="A0A936F3I0"/>
<keyword evidence="1" id="KW-0472">Membrane</keyword>